<dbReference type="AlphaFoldDB" id="A0A424YIC1"/>
<dbReference type="Pfam" id="PF11376">
    <property type="entry name" value="DUF3179"/>
    <property type="match status" value="1"/>
</dbReference>
<comment type="caution">
    <text evidence="1">The sequence shown here is derived from an EMBL/GenBank/DDBJ whole genome shotgun (WGS) entry which is preliminary data.</text>
</comment>
<dbReference type="EMBL" id="QZAA01000036">
    <property type="protein sequence ID" value="RQD78131.1"/>
    <property type="molecule type" value="Genomic_DNA"/>
</dbReference>
<accession>A0A424YIC1</accession>
<gene>
    <name evidence="1" type="ORF">D5R97_00900</name>
</gene>
<dbReference type="InterPro" id="IPR021516">
    <property type="entry name" value="DUF3179"/>
</dbReference>
<reference evidence="1 2" key="1">
    <citation type="submission" date="2018-08" db="EMBL/GenBank/DDBJ databases">
        <title>The metabolism and importance of syntrophic acetate oxidation coupled to methane or sulfide production in haloalkaline environments.</title>
        <authorList>
            <person name="Timmers P.H.A."/>
            <person name="Vavourakis C.D."/>
            <person name="Sorokin D.Y."/>
            <person name="Sinninghe Damste J.S."/>
            <person name="Muyzer G."/>
            <person name="Stams A.J.M."/>
            <person name="Plugge C.M."/>
        </authorList>
    </citation>
    <scope>NUCLEOTIDE SEQUENCE [LARGE SCALE GENOMIC DNA]</scope>
    <source>
        <strain evidence="1">MSAO_Bac1</strain>
    </source>
</reference>
<name>A0A424YIC1_9FIRM</name>
<evidence type="ECO:0000313" key="2">
    <source>
        <dbReference type="Proteomes" id="UP000285138"/>
    </source>
</evidence>
<proteinExistence type="predicted"/>
<evidence type="ECO:0000313" key="1">
    <source>
        <dbReference type="EMBL" id="RQD78131.1"/>
    </source>
</evidence>
<organism evidence="1 2">
    <name type="scientific">Candidatus Syntrophonatronum acetioxidans</name>
    <dbReference type="NCBI Taxonomy" id="1795816"/>
    <lineage>
        <taxon>Bacteria</taxon>
        <taxon>Bacillati</taxon>
        <taxon>Bacillota</taxon>
        <taxon>Clostridia</taxon>
        <taxon>Eubacteriales</taxon>
        <taxon>Syntrophomonadaceae</taxon>
        <taxon>Candidatus Syntrophonatronum</taxon>
    </lineage>
</organism>
<dbReference type="Proteomes" id="UP000285138">
    <property type="component" value="Unassembled WGS sequence"/>
</dbReference>
<protein>
    <submittedName>
        <fullName evidence="1">DUF3179 domain-containing protein</fullName>
    </submittedName>
</protein>
<sequence>MLELAQLIAGLIFIAAALARLEDYNSRSSHTLAEEYKLVETGLPPEGIPSIDKPKFVNVREAIKWLAEREPVMLLKYRGEERGYPLQLMIWHEIVNDYFKNDPILLTFSAVSNSPAAYRRQVKGRTLYFGTSGKFSCGATAIYDRQTGSLWQQFTGECIKGKFEGVKLESLPLSLISFRDFMESYPERKVLSRETGYQRKYGWSPYVGYGRADDPPYFYQGRIDQRLLPKERIIGIPNQEEAVAYPYSLLRQQGMRGVIQEKVKKGPLVIFYSRGMNSVVDTASIRYSRDAGTAVALSPLKGGDELEFYPAKEGFKDTNTESVWSITGRCLDGYYKGEELQPFKHLSSFWFAWALHYPHTKIYKDI</sequence>